<reference evidence="2 3" key="1">
    <citation type="journal article" date="2019" name="Genome Biol. Evol.">
        <title>Insights into the evolution of the New World diploid cottons (Gossypium, subgenus Houzingenia) based on genome sequencing.</title>
        <authorList>
            <person name="Grover C.E."/>
            <person name="Arick M.A. 2nd"/>
            <person name="Thrash A."/>
            <person name="Conover J.L."/>
            <person name="Sanders W.S."/>
            <person name="Peterson D.G."/>
            <person name="Frelichowski J.E."/>
            <person name="Scheffler J.A."/>
            <person name="Scheffler B.E."/>
            <person name="Wendel J.F."/>
        </authorList>
    </citation>
    <scope>NUCLEOTIDE SEQUENCE [LARGE SCALE GENOMIC DNA]</scope>
    <source>
        <strain evidence="2">4</strain>
        <tissue evidence="2">Leaf</tissue>
    </source>
</reference>
<dbReference type="PANTHER" id="PTHR48200">
    <property type="entry name" value="PROTEIN, PUTATIVE-RELATED"/>
    <property type="match status" value="1"/>
</dbReference>
<dbReference type="PANTHER" id="PTHR48200:SF1">
    <property type="entry name" value="AMINOTRANSFERASE-LIKE PLANT MOBILE DOMAIN-CONTAINING PROTEIN"/>
    <property type="match status" value="1"/>
</dbReference>
<feature type="domain" description="DUF7745" evidence="1">
    <location>
        <begin position="38"/>
        <end position="108"/>
    </location>
</feature>
<comment type="caution">
    <text evidence="2">The sequence shown here is derived from an EMBL/GenBank/DDBJ whole genome shotgun (WGS) entry which is preliminary data.</text>
</comment>
<dbReference type="Proteomes" id="UP000593574">
    <property type="component" value="Unassembled WGS sequence"/>
</dbReference>
<evidence type="ECO:0000313" key="2">
    <source>
        <dbReference type="EMBL" id="MBA0705735.1"/>
    </source>
</evidence>
<evidence type="ECO:0000313" key="3">
    <source>
        <dbReference type="Proteomes" id="UP000593574"/>
    </source>
</evidence>
<gene>
    <name evidence="2" type="ORF">Golax_017902</name>
</gene>
<organism evidence="2 3">
    <name type="scientific">Gossypium laxum</name>
    <dbReference type="NCBI Taxonomy" id="34288"/>
    <lineage>
        <taxon>Eukaryota</taxon>
        <taxon>Viridiplantae</taxon>
        <taxon>Streptophyta</taxon>
        <taxon>Embryophyta</taxon>
        <taxon>Tracheophyta</taxon>
        <taxon>Spermatophyta</taxon>
        <taxon>Magnoliopsida</taxon>
        <taxon>eudicotyledons</taxon>
        <taxon>Gunneridae</taxon>
        <taxon>Pentapetalae</taxon>
        <taxon>rosids</taxon>
        <taxon>malvids</taxon>
        <taxon>Malvales</taxon>
        <taxon>Malvaceae</taxon>
        <taxon>Malvoideae</taxon>
        <taxon>Gossypium</taxon>
    </lineage>
</organism>
<proteinExistence type="predicted"/>
<dbReference type="AlphaFoldDB" id="A0A7J8Z1V1"/>
<name>A0A7J8Z1V1_9ROSI</name>
<dbReference type="InterPro" id="IPR056647">
    <property type="entry name" value="DUF7745"/>
</dbReference>
<dbReference type="Pfam" id="PF24924">
    <property type="entry name" value="DUF7745"/>
    <property type="match status" value="1"/>
</dbReference>
<accession>A0A7J8Z1V1</accession>
<evidence type="ECO:0000259" key="1">
    <source>
        <dbReference type="Pfam" id="PF24924"/>
    </source>
</evidence>
<sequence length="230" mass="26850">MENGFLDKVEDNAAVRTEMTQREKGDSLAEGYVSKSWNFTRISVDKHLFRALAQFWNPAYSCFTFGEVDLVPTVEEYMALLRCSKIQVDKAYSRAVNVSTFLKKLMNITGMNTKKKVDVFALSIYDLVVFSKALGHINESLISLTDLIRGLHRSSQFWVFFENYSSLKEIVVISRRDDISREKWMTILQNFQENDIEWKAHWMLPDEILYRCGDFDWSFYLGFGELLAMH</sequence>
<protein>
    <recommendedName>
        <fullName evidence="1">DUF7745 domain-containing protein</fullName>
    </recommendedName>
</protein>
<keyword evidence="3" id="KW-1185">Reference proteome</keyword>
<dbReference type="EMBL" id="JABEZV010000002">
    <property type="protein sequence ID" value="MBA0705735.1"/>
    <property type="molecule type" value="Genomic_DNA"/>
</dbReference>